<proteinExistence type="predicted"/>
<dbReference type="PANTHER" id="PTHR43791:SF36">
    <property type="entry name" value="TRANSPORTER, PUTATIVE (AFU_ORTHOLOGUE AFUA_6G08340)-RELATED"/>
    <property type="match status" value="1"/>
</dbReference>
<feature type="transmembrane region" description="Helical" evidence="6">
    <location>
        <begin position="55"/>
        <end position="74"/>
    </location>
</feature>
<sequence length="478" mass="54331">MGYADTLRSKTSSSLNEDLHLHGGDFNWAVSITYFAVIICIYPSNLLMKRIGGRYWFSVVLAALGTVACTVSAVRSLAGLLAARFFLGVPEASIPASCILYLSFWYKPWLFLIEGLMAVSMALPIGWLLLTYPETSGSLSERERHIAVNRFGRGAPRSTDKVLDTSAFWALVSRPSTWVFTVSYFLQQIVSTSLNNFLPIILNNFNGFSSHKATAYTSIIYFVAIPCYWFWSWHSDHTGERTWHILLPFVAAIPCFAVWTHVAANTSFGNISPMSLYGLAFLGHTVSFANPCLLSYRSSTLYGASEQALGGALALGARRSVACKHRQPTWLWERWKLGHYLVVDSVFKLVDSVFKFYLDSLFKHLVSIFKFYLDSLFKLYLDSFFKHLDSIELYLDSFKLDLDSFKLDLDSFKLDLDSLLKLYLDSLLKHLDSIELYLDSLFQHLESIELYVDSFVKLDLDSLFKLYLDSLFKHVAYV</sequence>
<dbReference type="RefSeq" id="XP_033663392.1">
    <property type="nucleotide sequence ID" value="XM_033808436.1"/>
</dbReference>
<feature type="transmembrane region" description="Helical" evidence="6">
    <location>
        <begin position="26"/>
        <end position="43"/>
    </location>
</feature>
<evidence type="ECO:0000256" key="3">
    <source>
        <dbReference type="ARBA" id="ARBA00022692"/>
    </source>
</evidence>
<dbReference type="PANTHER" id="PTHR43791">
    <property type="entry name" value="PERMEASE-RELATED"/>
    <property type="match status" value="1"/>
</dbReference>
<feature type="transmembrane region" description="Helical" evidence="6">
    <location>
        <begin position="213"/>
        <end position="231"/>
    </location>
</feature>
<dbReference type="AlphaFoldDB" id="A0A6A6C6N3"/>
<evidence type="ECO:0000256" key="2">
    <source>
        <dbReference type="ARBA" id="ARBA00022448"/>
    </source>
</evidence>
<keyword evidence="4 6" id="KW-1133">Transmembrane helix</keyword>
<dbReference type="EMBL" id="ML993613">
    <property type="protein sequence ID" value="KAF2162503.1"/>
    <property type="molecule type" value="Genomic_DNA"/>
</dbReference>
<dbReference type="InterPro" id="IPR011701">
    <property type="entry name" value="MFS"/>
</dbReference>
<keyword evidence="8" id="KW-1185">Reference proteome</keyword>
<dbReference type="Pfam" id="PF07690">
    <property type="entry name" value="MFS_1"/>
    <property type="match status" value="1"/>
</dbReference>
<dbReference type="GeneID" id="54561708"/>
<dbReference type="Gene3D" id="1.20.1250.20">
    <property type="entry name" value="MFS general substrate transporter like domains"/>
    <property type="match status" value="2"/>
</dbReference>
<gene>
    <name evidence="7" type="ORF">M409DRAFT_27127</name>
</gene>
<organism evidence="7 8">
    <name type="scientific">Zasmidium cellare ATCC 36951</name>
    <dbReference type="NCBI Taxonomy" id="1080233"/>
    <lineage>
        <taxon>Eukaryota</taxon>
        <taxon>Fungi</taxon>
        <taxon>Dikarya</taxon>
        <taxon>Ascomycota</taxon>
        <taxon>Pezizomycotina</taxon>
        <taxon>Dothideomycetes</taxon>
        <taxon>Dothideomycetidae</taxon>
        <taxon>Mycosphaerellales</taxon>
        <taxon>Mycosphaerellaceae</taxon>
        <taxon>Zasmidium</taxon>
    </lineage>
</organism>
<dbReference type="GO" id="GO:0016020">
    <property type="term" value="C:membrane"/>
    <property type="evidence" value="ECO:0007669"/>
    <property type="project" value="UniProtKB-SubCell"/>
</dbReference>
<accession>A0A6A6C6N3</accession>
<feature type="transmembrane region" description="Helical" evidence="6">
    <location>
        <begin position="276"/>
        <end position="296"/>
    </location>
</feature>
<evidence type="ECO:0000313" key="7">
    <source>
        <dbReference type="EMBL" id="KAF2162503.1"/>
    </source>
</evidence>
<evidence type="ECO:0008006" key="9">
    <source>
        <dbReference type="Google" id="ProtNLM"/>
    </source>
</evidence>
<dbReference type="SUPFAM" id="SSF103473">
    <property type="entry name" value="MFS general substrate transporter"/>
    <property type="match status" value="1"/>
</dbReference>
<evidence type="ECO:0000313" key="8">
    <source>
        <dbReference type="Proteomes" id="UP000799537"/>
    </source>
</evidence>
<reference evidence="7" key="1">
    <citation type="journal article" date="2020" name="Stud. Mycol.">
        <title>101 Dothideomycetes genomes: a test case for predicting lifestyles and emergence of pathogens.</title>
        <authorList>
            <person name="Haridas S."/>
            <person name="Albert R."/>
            <person name="Binder M."/>
            <person name="Bloem J."/>
            <person name="Labutti K."/>
            <person name="Salamov A."/>
            <person name="Andreopoulos B."/>
            <person name="Baker S."/>
            <person name="Barry K."/>
            <person name="Bills G."/>
            <person name="Bluhm B."/>
            <person name="Cannon C."/>
            <person name="Castanera R."/>
            <person name="Culley D."/>
            <person name="Daum C."/>
            <person name="Ezra D."/>
            <person name="Gonzalez J."/>
            <person name="Henrissat B."/>
            <person name="Kuo A."/>
            <person name="Liang C."/>
            <person name="Lipzen A."/>
            <person name="Lutzoni F."/>
            <person name="Magnuson J."/>
            <person name="Mondo S."/>
            <person name="Nolan M."/>
            <person name="Ohm R."/>
            <person name="Pangilinan J."/>
            <person name="Park H.-J."/>
            <person name="Ramirez L."/>
            <person name="Alfaro M."/>
            <person name="Sun H."/>
            <person name="Tritt A."/>
            <person name="Yoshinaga Y."/>
            <person name="Zwiers L.-H."/>
            <person name="Turgeon B."/>
            <person name="Goodwin S."/>
            <person name="Spatafora J."/>
            <person name="Crous P."/>
            <person name="Grigoriev I."/>
        </authorList>
    </citation>
    <scope>NUCLEOTIDE SEQUENCE</scope>
    <source>
        <strain evidence="7">ATCC 36951</strain>
    </source>
</reference>
<feature type="transmembrane region" description="Helical" evidence="6">
    <location>
        <begin position="243"/>
        <end position="264"/>
    </location>
</feature>
<evidence type="ECO:0000256" key="6">
    <source>
        <dbReference type="SAM" id="Phobius"/>
    </source>
</evidence>
<keyword evidence="3 6" id="KW-0812">Transmembrane</keyword>
<evidence type="ECO:0000256" key="1">
    <source>
        <dbReference type="ARBA" id="ARBA00004141"/>
    </source>
</evidence>
<name>A0A6A6C6N3_ZASCE</name>
<dbReference type="Proteomes" id="UP000799537">
    <property type="component" value="Unassembled WGS sequence"/>
</dbReference>
<evidence type="ECO:0000256" key="5">
    <source>
        <dbReference type="ARBA" id="ARBA00023136"/>
    </source>
</evidence>
<dbReference type="InterPro" id="IPR036259">
    <property type="entry name" value="MFS_trans_sf"/>
</dbReference>
<feature type="transmembrane region" description="Helical" evidence="6">
    <location>
        <begin position="109"/>
        <end position="130"/>
    </location>
</feature>
<protein>
    <recommendedName>
        <fullName evidence="9">Major facilitator superfamily (MFS) profile domain-containing protein</fullName>
    </recommendedName>
</protein>
<evidence type="ECO:0000256" key="4">
    <source>
        <dbReference type="ARBA" id="ARBA00022989"/>
    </source>
</evidence>
<comment type="subcellular location">
    <subcellularLocation>
        <location evidence="1">Membrane</location>
        <topology evidence="1">Multi-pass membrane protein</topology>
    </subcellularLocation>
</comment>
<feature type="transmembrane region" description="Helical" evidence="6">
    <location>
        <begin position="80"/>
        <end position="102"/>
    </location>
</feature>
<keyword evidence="5 6" id="KW-0472">Membrane</keyword>
<keyword evidence="2" id="KW-0813">Transport</keyword>
<dbReference type="GO" id="GO:0022857">
    <property type="term" value="F:transmembrane transporter activity"/>
    <property type="evidence" value="ECO:0007669"/>
    <property type="project" value="InterPro"/>
</dbReference>